<gene>
    <name evidence="1" type="ORF">GBF38_012402</name>
</gene>
<evidence type="ECO:0000313" key="2">
    <source>
        <dbReference type="Proteomes" id="UP000805704"/>
    </source>
</evidence>
<evidence type="ECO:0000313" key="1">
    <source>
        <dbReference type="EMBL" id="KAG8002066.1"/>
    </source>
</evidence>
<reference evidence="1" key="1">
    <citation type="submission" date="2020-04" db="EMBL/GenBank/DDBJ databases">
        <title>A chromosome-scale assembly and high-density genetic map of the yellow drum (Nibea albiflora) genome.</title>
        <authorList>
            <person name="Xu D."/>
            <person name="Zhang W."/>
            <person name="Chen R."/>
            <person name="Tan P."/>
            <person name="Wang L."/>
            <person name="Song H."/>
            <person name="Tian L."/>
            <person name="Zhu Q."/>
            <person name="Wang B."/>
        </authorList>
    </citation>
    <scope>NUCLEOTIDE SEQUENCE</scope>
    <source>
        <strain evidence="1">ZJHYS-2018</strain>
    </source>
</reference>
<dbReference type="Proteomes" id="UP000805704">
    <property type="component" value="Chromosome 6"/>
</dbReference>
<name>A0ACB7EJ47_NIBAL</name>
<proteinExistence type="predicted"/>
<dbReference type="EMBL" id="CM024794">
    <property type="protein sequence ID" value="KAG8002066.1"/>
    <property type="molecule type" value="Genomic_DNA"/>
</dbReference>
<sequence>MDFTTGGLDFYLSSLEEDMRSETSDLMATITRTSEGRVSINISEDVLEDFLSGLQALKENANINRSQETKRRRREVHNLRAELKHIQAKYDLLSAEANDLRSSSEKRCGTMKETLKQACESKKNLEQVRAENKALQDKVDQLSKVREENQTLQDQVEAMKLELRLEKHLRATAENNAQMAAHSLSIQLFDKDTAEFEARSKAEQLEADLAFERTQTQTVKEKLDKEQKAFAKHREEAKKSAAQAQATYRAQREELAKIALSLKKAENLLETKQVCIQEKNILLETASKTKEQYMTQLEEQKRERDNVLAAFREDTRQFEQERVRWQEERRSLVQTNDSLTETMQLKEQEWEETNEIMNVHLKGLNAFIAQKMRRRKWWERLLH</sequence>
<protein>
    <submittedName>
        <fullName evidence="1">Uncharacterized protein</fullName>
    </submittedName>
</protein>
<comment type="caution">
    <text evidence="1">The sequence shown here is derived from an EMBL/GenBank/DDBJ whole genome shotgun (WGS) entry which is preliminary data.</text>
</comment>
<keyword evidence="2" id="KW-1185">Reference proteome</keyword>
<organism evidence="1 2">
    <name type="scientific">Nibea albiflora</name>
    <name type="common">Yellow drum</name>
    <name type="synonym">Corvina albiflora</name>
    <dbReference type="NCBI Taxonomy" id="240163"/>
    <lineage>
        <taxon>Eukaryota</taxon>
        <taxon>Metazoa</taxon>
        <taxon>Chordata</taxon>
        <taxon>Craniata</taxon>
        <taxon>Vertebrata</taxon>
        <taxon>Euteleostomi</taxon>
        <taxon>Actinopterygii</taxon>
        <taxon>Neopterygii</taxon>
        <taxon>Teleostei</taxon>
        <taxon>Neoteleostei</taxon>
        <taxon>Acanthomorphata</taxon>
        <taxon>Eupercaria</taxon>
        <taxon>Sciaenidae</taxon>
        <taxon>Nibea</taxon>
    </lineage>
</organism>
<accession>A0ACB7EJ47</accession>